<dbReference type="InterPro" id="IPR003325">
    <property type="entry name" value="TerD"/>
</dbReference>
<dbReference type="Proteomes" id="UP000233387">
    <property type="component" value="Unassembled WGS sequence"/>
</dbReference>
<dbReference type="Gene3D" id="2.60.60.30">
    <property type="entry name" value="sav2460 like domains"/>
    <property type="match status" value="1"/>
</dbReference>
<keyword evidence="1" id="KW-0778">Tellurium resistance</keyword>
<dbReference type="RefSeq" id="WP_101359889.1">
    <property type="nucleotide sequence ID" value="NZ_NKXO01000071.1"/>
</dbReference>
<evidence type="ECO:0000313" key="4">
    <source>
        <dbReference type="Proteomes" id="UP000233387"/>
    </source>
</evidence>
<dbReference type="PANTHER" id="PTHR32097:SF17">
    <property type="entry name" value="CAMP-BINDING PROTEIN 1-RELATED"/>
    <property type="match status" value="1"/>
</dbReference>
<dbReference type="EMBL" id="NKXO01000071">
    <property type="protein sequence ID" value="PKQ64115.1"/>
    <property type="molecule type" value="Genomic_DNA"/>
</dbReference>
<keyword evidence="4" id="KW-1185">Reference proteome</keyword>
<accession>A0A2N3I1A7</accession>
<name>A0A2N3I1A7_9BACT</name>
<dbReference type="PANTHER" id="PTHR32097">
    <property type="entry name" value="CAMP-BINDING PROTEIN 1-RELATED"/>
    <property type="match status" value="1"/>
</dbReference>
<gene>
    <name evidence="3" type="ORF">Rain11_2629</name>
</gene>
<dbReference type="Pfam" id="PF02342">
    <property type="entry name" value="TerD"/>
    <property type="match status" value="1"/>
</dbReference>
<dbReference type="OrthoDB" id="4123258at2"/>
<proteinExistence type="predicted"/>
<comment type="caution">
    <text evidence="3">The sequence shown here is derived from an EMBL/GenBank/DDBJ whole genome shotgun (WGS) entry which is preliminary data.</text>
</comment>
<protein>
    <recommendedName>
        <fullName evidence="2">TerD domain-containing protein</fullName>
    </recommendedName>
</protein>
<organism evidence="3 4">
    <name type="scientific">Raineya orbicola</name>
    <dbReference type="NCBI Taxonomy" id="2016530"/>
    <lineage>
        <taxon>Bacteria</taxon>
        <taxon>Pseudomonadati</taxon>
        <taxon>Bacteroidota</taxon>
        <taxon>Cytophagia</taxon>
        <taxon>Cytophagales</taxon>
        <taxon>Raineyaceae</taxon>
        <taxon>Raineya</taxon>
    </lineage>
</organism>
<sequence length="186" mass="20732">MAISLKKGNSFNLTKKEPSLKKIMIGLGWEVKAGNALDLDASVFMINEKGKLPADEYFVFYNNLQSPDGAIKHTGDNRTGLGDEDDEMILANLESVNPAVSEILVIVSIHDAESRKHNFGMLSDAYIRIYDVETKREILRYDLDADYPTSTDVEFGRLKRENGEWIFTATGIGGNKGLQGYVDMYA</sequence>
<feature type="domain" description="TerD" evidence="2">
    <location>
        <begin position="1"/>
        <end position="185"/>
    </location>
</feature>
<reference evidence="3 4" key="1">
    <citation type="submission" date="2017-06" db="EMBL/GenBank/DDBJ databases">
        <title>Raineya orbicola gen. nov., sp. nov. a slightly thermophilic bacterium of the phylum Bacteroidetes and the description of Raineyaceae fam. nov.</title>
        <authorList>
            <person name="Albuquerque L."/>
            <person name="Polonia A.R.M."/>
            <person name="Barroso C."/>
            <person name="Froufe H.J.C."/>
            <person name="Lage O."/>
            <person name="Lobo-Da-Cunha A."/>
            <person name="Egas C."/>
            <person name="Da Costa M.S."/>
        </authorList>
    </citation>
    <scope>NUCLEOTIDE SEQUENCE [LARGE SCALE GENOMIC DNA]</scope>
    <source>
        <strain evidence="3 4">SPSPC-11</strain>
    </source>
</reference>
<dbReference type="GO" id="GO:0046690">
    <property type="term" value="P:response to tellurium ion"/>
    <property type="evidence" value="ECO:0007669"/>
    <property type="project" value="UniProtKB-KW"/>
</dbReference>
<evidence type="ECO:0000256" key="1">
    <source>
        <dbReference type="ARBA" id="ARBA00022686"/>
    </source>
</evidence>
<evidence type="ECO:0000313" key="3">
    <source>
        <dbReference type="EMBL" id="PKQ64115.1"/>
    </source>
</evidence>
<dbReference type="CDD" id="cd06974">
    <property type="entry name" value="TerD_like"/>
    <property type="match status" value="1"/>
</dbReference>
<evidence type="ECO:0000259" key="2">
    <source>
        <dbReference type="Pfam" id="PF02342"/>
    </source>
</evidence>
<dbReference type="AlphaFoldDB" id="A0A2N3I1A7"/>
<dbReference type="InterPro" id="IPR051324">
    <property type="entry name" value="Stress/Tellurium_Resist"/>
</dbReference>